<reference evidence="11" key="1">
    <citation type="submission" date="2020-09" db="EMBL/GenBank/DDBJ databases">
        <title>The genome sequence of strain Labrenzia suaedae 4C16A.</title>
        <authorList>
            <person name="Liu Y."/>
        </authorList>
    </citation>
    <scope>NUCLEOTIDE SEQUENCE [LARGE SCALE GENOMIC DNA]</scope>
    <source>
        <strain evidence="11">4C16A</strain>
    </source>
</reference>
<sequence length="724" mass="80118">MRLWLTVQEISELMLPGFPASKRGVQKLADREGWISSGLSRPRQGREGGGGLEYHIDLLPMAQKLAYARGFVRFDKDDVRTETDLTLSPVERRARDARLILVKVADRFRVSTGMQAGAADDLFSRLYQDGGVAVPDWVKTACGTVSRRSLARWRQLSRTARNRLAHDPSKARKGTGVLDRAEDGELRSYCLAAYAANQFLSAKHIRNVALAKFGPTVLVETSKGQKRMPLPPLRTFQNALKTWKQELGPALLKITDPDAYKSKAQFVATGANKVDRLNQRWEIDASPSDVMTRDGRRNIYAAIDLYSRRVVLLVTDTARAAAVGLLIRKCLLEWGVPEVIKTDNGSDFTAKSTVCLLEGLGIEQELSTPYSPEQKGTVERVIGTFQRDCAATLPGFIGHSVADRKVIENRKAFSARLGTDDAKLFQVELSAKELQAEADRWAKEQYAHTPHAGLKRKTPFQVANAWRGDVRWIEDTHALDVLLAPVAGGEGLRRVTKQGIRVEHSFYLPLGCALPGQDVFCRHDPSDLGRLWVFGADGETYLGEAVCPELAGLDPAEVIAKVRAGQKAVEESFRNDIAKAKRQINPRTIAEAQREAFKHNADVLAFPVNGAAHNSVALQAAKDVGKRRTATPLSAQEQTLMAELEGRKTPSTSRKPAALNTAPQSPEQRFAWAMRMEARLADGQQLTDADALRLHRYQASSEYRGYRLLEGTDPQKEISSPTVR</sequence>
<accession>A0ABR9CH39</accession>
<dbReference type="EMBL" id="JACYXI010000001">
    <property type="protein sequence ID" value="MBD8890177.1"/>
    <property type="molecule type" value="Genomic_DNA"/>
</dbReference>
<evidence type="ECO:0000256" key="1">
    <source>
        <dbReference type="ARBA" id="ARBA00022679"/>
    </source>
</evidence>
<dbReference type="PANTHER" id="PTHR41694">
    <property type="entry name" value="ENDOGENOUS RETROVIRUS GROUP K MEMBER POL PROTEIN"/>
    <property type="match status" value="1"/>
</dbReference>
<dbReference type="SUPFAM" id="SSF46955">
    <property type="entry name" value="Putative DNA-binding domain"/>
    <property type="match status" value="1"/>
</dbReference>
<evidence type="ECO:0000256" key="4">
    <source>
        <dbReference type="ARBA" id="ARBA00022759"/>
    </source>
</evidence>
<keyword evidence="6" id="KW-0695">RNA-directed DNA polymerase</keyword>
<comment type="caution">
    <text evidence="10">The sequence shown here is derived from an EMBL/GenBank/DDBJ whole genome shotgun (WGS) entry which is preliminary data.</text>
</comment>
<dbReference type="Pfam" id="PF00665">
    <property type="entry name" value="rve"/>
    <property type="match status" value="1"/>
</dbReference>
<feature type="domain" description="Integrase catalytic" evidence="8">
    <location>
        <begin position="269"/>
        <end position="467"/>
    </location>
</feature>
<keyword evidence="2" id="KW-0548">Nucleotidyltransferase</keyword>
<dbReference type="PANTHER" id="PTHR41694:SF3">
    <property type="entry name" value="RNA-DIRECTED DNA POLYMERASE-RELATED"/>
    <property type="match status" value="1"/>
</dbReference>
<keyword evidence="4" id="KW-0255">Endonuclease</keyword>
<dbReference type="InterPro" id="IPR015378">
    <property type="entry name" value="Transposase-like_Mu_C"/>
</dbReference>
<dbReference type="InterPro" id="IPR003314">
    <property type="entry name" value="Mu-type_HTH"/>
</dbReference>
<keyword evidence="1" id="KW-0808">Transferase</keyword>
<evidence type="ECO:0000259" key="8">
    <source>
        <dbReference type="PROSITE" id="PS50994"/>
    </source>
</evidence>
<evidence type="ECO:0000259" key="9">
    <source>
        <dbReference type="PROSITE" id="PS51702"/>
    </source>
</evidence>
<feature type="domain" description="HTH Mu-type" evidence="9">
    <location>
        <begin position="3"/>
        <end position="75"/>
    </location>
</feature>
<evidence type="ECO:0000256" key="3">
    <source>
        <dbReference type="ARBA" id="ARBA00022722"/>
    </source>
</evidence>
<dbReference type="Gene3D" id="3.30.420.10">
    <property type="entry name" value="Ribonuclease H-like superfamily/Ribonuclease H"/>
    <property type="match status" value="1"/>
</dbReference>
<proteinExistence type="predicted"/>
<organism evidence="10 11">
    <name type="scientific">Roseibium litorale</name>
    <dbReference type="NCBI Taxonomy" id="2803841"/>
    <lineage>
        <taxon>Bacteria</taxon>
        <taxon>Pseudomonadati</taxon>
        <taxon>Pseudomonadota</taxon>
        <taxon>Alphaproteobacteria</taxon>
        <taxon>Hyphomicrobiales</taxon>
        <taxon>Stappiaceae</taxon>
        <taxon>Roseibium</taxon>
    </lineage>
</organism>
<dbReference type="RefSeq" id="WP_192145685.1">
    <property type="nucleotide sequence ID" value="NZ_JACYXI010000001.1"/>
</dbReference>
<dbReference type="InterPro" id="IPR012337">
    <property type="entry name" value="RNaseH-like_sf"/>
</dbReference>
<reference evidence="10 11" key="2">
    <citation type="journal article" date="2021" name="Int. J. Syst. Evol. Microbiol.">
        <title>Roseibium litorale sp. nov., isolated from a tidal flat sediment and proposal for the reclassification of Labrenzia polysiphoniae as Roseibium polysiphoniae comb. nov.</title>
        <authorList>
            <person name="Liu Y."/>
            <person name="Pei T."/>
            <person name="Du J."/>
            <person name="Chao M."/>
            <person name="Deng M.R."/>
            <person name="Zhu H."/>
        </authorList>
    </citation>
    <scope>NUCLEOTIDE SEQUENCE [LARGE SCALE GENOMIC DNA]</scope>
    <source>
        <strain evidence="10 11">4C16A</strain>
    </source>
</reference>
<dbReference type="Gene3D" id="1.10.10.10">
    <property type="entry name" value="Winged helix-like DNA-binding domain superfamily/Winged helix DNA-binding domain"/>
    <property type="match status" value="1"/>
</dbReference>
<feature type="region of interest" description="Disordered" evidence="7">
    <location>
        <begin position="643"/>
        <end position="665"/>
    </location>
</feature>
<keyword evidence="5" id="KW-0378">Hydrolase</keyword>
<keyword evidence="3" id="KW-0540">Nuclease</keyword>
<dbReference type="Pfam" id="PF02316">
    <property type="entry name" value="HTH_Tnp_Mu_1"/>
    <property type="match status" value="1"/>
</dbReference>
<evidence type="ECO:0000256" key="2">
    <source>
        <dbReference type="ARBA" id="ARBA00022695"/>
    </source>
</evidence>
<evidence type="ECO:0000313" key="11">
    <source>
        <dbReference type="Proteomes" id="UP000632063"/>
    </source>
</evidence>
<keyword evidence="11" id="KW-1185">Reference proteome</keyword>
<protein>
    <submittedName>
        <fullName evidence="10">DDE-type integrase/transposase/recombinase</fullName>
    </submittedName>
</protein>
<feature type="region of interest" description="Disordered" evidence="7">
    <location>
        <begin position="703"/>
        <end position="724"/>
    </location>
</feature>
<dbReference type="InterPro" id="IPR001584">
    <property type="entry name" value="Integrase_cat-core"/>
</dbReference>
<dbReference type="Proteomes" id="UP000632063">
    <property type="component" value="Unassembled WGS sequence"/>
</dbReference>
<name>A0ABR9CH39_9HYPH</name>
<dbReference type="SUPFAM" id="SSF53098">
    <property type="entry name" value="Ribonuclease H-like"/>
    <property type="match status" value="1"/>
</dbReference>
<evidence type="ECO:0000256" key="6">
    <source>
        <dbReference type="ARBA" id="ARBA00022918"/>
    </source>
</evidence>
<dbReference type="InterPro" id="IPR036388">
    <property type="entry name" value="WH-like_DNA-bd_sf"/>
</dbReference>
<evidence type="ECO:0000256" key="7">
    <source>
        <dbReference type="SAM" id="MobiDB-lite"/>
    </source>
</evidence>
<dbReference type="Pfam" id="PF09299">
    <property type="entry name" value="Mu-transpos_C"/>
    <property type="match status" value="1"/>
</dbReference>
<evidence type="ECO:0000313" key="10">
    <source>
        <dbReference type="EMBL" id="MBD8890177.1"/>
    </source>
</evidence>
<dbReference type="InterPro" id="IPR036397">
    <property type="entry name" value="RNaseH_sf"/>
</dbReference>
<dbReference type="InterPro" id="IPR009061">
    <property type="entry name" value="DNA-bd_dom_put_sf"/>
</dbReference>
<dbReference type="PROSITE" id="PS50994">
    <property type="entry name" value="INTEGRASE"/>
    <property type="match status" value="1"/>
</dbReference>
<gene>
    <name evidence="10" type="ORF">IG616_01335</name>
</gene>
<dbReference type="PROSITE" id="PS51702">
    <property type="entry name" value="HTH_MU"/>
    <property type="match status" value="1"/>
</dbReference>
<evidence type="ECO:0000256" key="5">
    <source>
        <dbReference type="ARBA" id="ARBA00022801"/>
    </source>
</evidence>